<evidence type="ECO:0000256" key="3">
    <source>
        <dbReference type="ARBA" id="ARBA00038874"/>
    </source>
</evidence>
<dbReference type="CDD" id="cd05157">
    <property type="entry name" value="ETNK_euk"/>
    <property type="match status" value="1"/>
</dbReference>
<dbReference type="Gene3D" id="3.30.200.20">
    <property type="entry name" value="Phosphorylase Kinase, domain 1"/>
    <property type="match status" value="1"/>
</dbReference>
<dbReference type="Pfam" id="PF01633">
    <property type="entry name" value="Choline_kinase"/>
    <property type="match status" value="2"/>
</dbReference>
<proteinExistence type="inferred from homology"/>
<evidence type="ECO:0000256" key="2">
    <source>
        <dbReference type="ARBA" id="ARBA00038211"/>
    </source>
</evidence>
<dbReference type="GO" id="GO:0004305">
    <property type="term" value="F:ethanolamine kinase activity"/>
    <property type="evidence" value="ECO:0007669"/>
    <property type="project" value="UniProtKB-EC"/>
</dbReference>
<dbReference type="InterPro" id="IPR011009">
    <property type="entry name" value="Kinase-like_dom_sf"/>
</dbReference>
<dbReference type="Gene3D" id="3.90.1200.10">
    <property type="match status" value="2"/>
</dbReference>
<keyword evidence="4" id="KW-0418">Kinase</keyword>
<name>A0A151QUT9_CAJCA</name>
<dbReference type="SUPFAM" id="SSF56112">
    <property type="entry name" value="Protein kinase-like (PK-like)"/>
    <property type="match status" value="2"/>
</dbReference>
<accession>A0A151QUT9</accession>
<reference evidence="4" key="1">
    <citation type="journal article" date="2012" name="Nat. Biotechnol.">
        <title>Draft genome sequence of pigeonpea (Cajanus cajan), an orphan legume crop of resource-poor farmers.</title>
        <authorList>
            <person name="Varshney R.K."/>
            <person name="Chen W."/>
            <person name="Li Y."/>
            <person name="Bharti A.K."/>
            <person name="Saxena R.K."/>
            <person name="Schlueter J.A."/>
            <person name="Donoghue M.T."/>
            <person name="Azam S."/>
            <person name="Fan G."/>
            <person name="Whaley A.M."/>
            <person name="Farmer A.D."/>
            <person name="Sheridan J."/>
            <person name="Iwata A."/>
            <person name="Tuteja R."/>
            <person name="Penmetsa R.V."/>
            <person name="Wu W."/>
            <person name="Upadhyaya H.D."/>
            <person name="Yang S.P."/>
            <person name="Shah T."/>
            <person name="Saxena K.B."/>
            <person name="Michael T."/>
            <person name="McCombie W.R."/>
            <person name="Yang B."/>
            <person name="Zhang G."/>
            <person name="Yang H."/>
            <person name="Wang J."/>
            <person name="Spillane C."/>
            <person name="Cook D.R."/>
            <person name="May G.D."/>
            <person name="Xu X."/>
            <person name="Jackson S.A."/>
        </authorList>
    </citation>
    <scope>NUCLEOTIDE SEQUENCE [LARGE SCALE GENOMIC DNA]</scope>
</reference>
<evidence type="ECO:0000256" key="1">
    <source>
        <dbReference type="ARBA" id="ARBA00037883"/>
    </source>
</evidence>
<dbReference type="Proteomes" id="UP000075243">
    <property type="component" value="Unassembled WGS sequence"/>
</dbReference>
<dbReference type="PANTHER" id="PTHR22603:SF66">
    <property type="entry name" value="ETHANOLAMINE KINASE"/>
    <property type="match status" value="1"/>
</dbReference>
<protein>
    <recommendedName>
        <fullName evidence="3">ethanolamine kinase</fullName>
        <ecNumber evidence="3">2.7.1.82</ecNumber>
    </recommendedName>
</protein>
<comment type="pathway">
    <text evidence="1">Phospholipid metabolism; phosphatidylethanolamine biosynthesis; phosphatidylethanolamine from ethanolamine: step 1/3.</text>
</comment>
<comment type="similarity">
    <text evidence="2">Belongs to the choline/ethanolamine kinase family.</text>
</comment>
<dbReference type="STRING" id="3821.A0A151QUT9"/>
<dbReference type="GO" id="GO:0006646">
    <property type="term" value="P:phosphatidylethanolamine biosynthetic process"/>
    <property type="evidence" value="ECO:0007669"/>
    <property type="project" value="TreeGrafter"/>
</dbReference>
<dbReference type="EMBL" id="KQ484703">
    <property type="protein sequence ID" value="KYP34026.1"/>
    <property type="molecule type" value="Genomic_DNA"/>
</dbReference>
<dbReference type="AlphaFoldDB" id="A0A151QUT9"/>
<keyword evidence="5" id="KW-1185">Reference proteome</keyword>
<organism evidence="4 5">
    <name type="scientific">Cajanus cajan</name>
    <name type="common">Pigeon pea</name>
    <name type="synonym">Cajanus indicus</name>
    <dbReference type="NCBI Taxonomy" id="3821"/>
    <lineage>
        <taxon>Eukaryota</taxon>
        <taxon>Viridiplantae</taxon>
        <taxon>Streptophyta</taxon>
        <taxon>Embryophyta</taxon>
        <taxon>Tracheophyta</taxon>
        <taxon>Spermatophyta</taxon>
        <taxon>Magnoliopsida</taxon>
        <taxon>eudicotyledons</taxon>
        <taxon>Gunneridae</taxon>
        <taxon>Pentapetalae</taxon>
        <taxon>rosids</taxon>
        <taxon>fabids</taxon>
        <taxon>Fabales</taxon>
        <taxon>Fabaceae</taxon>
        <taxon>Papilionoideae</taxon>
        <taxon>50 kb inversion clade</taxon>
        <taxon>NPAAA clade</taxon>
        <taxon>indigoferoid/millettioid clade</taxon>
        <taxon>Phaseoleae</taxon>
        <taxon>Cajanus</taxon>
    </lineage>
</organism>
<evidence type="ECO:0000313" key="4">
    <source>
        <dbReference type="EMBL" id="KYP34026.1"/>
    </source>
</evidence>
<dbReference type="Gramene" id="C.cajan_44252.t">
    <property type="protein sequence ID" value="C.cajan_44252.t"/>
    <property type="gene ID" value="C.cajan_44252"/>
</dbReference>
<dbReference type="EC" id="2.7.1.82" evidence="3"/>
<dbReference type="GO" id="GO:0005737">
    <property type="term" value="C:cytoplasm"/>
    <property type="evidence" value="ECO:0007669"/>
    <property type="project" value="TreeGrafter"/>
</dbReference>
<evidence type="ECO:0000313" key="5">
    <source>
        <dbReference type="Proteomes" id="UP000075243"/>
    </source>
</evidence>
<sequence length="588" mass="68594">MGAEVKIWNPVEVAEQARHDYASQIHPSPLTIDPSLPLPQMTPLVRKLCKDMFKAWSNLDDSCFHVEKISGGITNLLLKVSVKKENFIEEIITVRLYGPNTEYIIDRQRELQATKYITAQGFGAKWLGIFGNGMVQSFINAHTLSPSDMREPKLAAKIAKQLKIFHHVEIPGSKEPQLWDDVWKFFEKASVLEFGDSKMQKTYETISFKEVHDEIVELKGLCDLLKSPVIFAHNDLLSGNIMINYEEDKLYFIDYEYASYNYRGYDIGNHFAEYAGFDCDYDLYPNMTEQYHFLRHYLQPERPHEVFEKDLETLYVEANTFSLASHIFWALWGLIQAKMSPIEFDYLGYFFLRYQEYIRKKENWALGPWASCIIPSLLKRICPQIQGILLLGSQSCKERQIRNIKTRTNTIFRREIEDIGIIIYSPKDLKGSISSRTKLGLSFGRKPILPKVQPNLVTFLEDNFLSTLIIIFLVFFSLRLNMTSNPLMQFFNKFSPRCTFFMNKGSNIWKGQLGPTFEKDLETLYVEANTFSLASHIFWALWGLIQAKMSPIEFDYLGYFFLRYQEYIRKKEKCFMLARTYLSGCKNE</sequence>
<gene>
    <name evidence="4" type="ORF">KK1_045062</name>
</gene>
<keyword evidence="4" id="KW-0808">Transferase</keyword>
<dbReference type="PANTHER" id="PTHR22603">
    <property type="entry name" value="CHOLINE/ETHANOALAMINE KINASE"/>
    <property type="match status" value="1"/>
</dbReference>